<keyword evidence="3" id="KW-1185">Reference proteome</keyword>
<comment type="caution">
    <text evidence="2">The sequence shown here is derived from an EMBL/GenBank/DDBJ whole genome shotgun (WGS) entry which is preliminary data.</text>
</comment>
<evidence type="ECO:0000256" key="1">
    <source>
        <dbReference type="SAM" id="MobiDB-lite"/>
    </source>
</evidence>
<reference evidence="2" key="2">
    <citation type="submission" date="2023-06" db="EMBL/GenBank/DDBJ databases">
        <authorList>
            <consortium name="Lawrence Berkeley National Laboratory"/>
            <person name="Haridas S."/>
            <person name="Hensen N."/>
            <person name="Bonometti L."/>
            <person name="Westerberg I."/>
            <person name="Brannstrom I.O."/>
            <person name="Guillou S."/>
            <person name="Cros-Aarteil S."/>
            <person name="Calhoun S."/>
            <person name="Kuo A."/>
            <person name="Mondo S."/>
            <person name="Pangilinan J."/>
            <person name="Riley R."/>
            <person name="Labutti K."/>
            <person name="Andreopoulos B."/>
            <person name="Lipzen A."/>
            <person name="Chen C."/>
            <person name="Yanf M."/>
            <person name="Daum C."/>
            <person name="Ng V."/>
            <person name="Clum A."/>
            <person name="Steindorff A."/>
            <person name="Ohm R."/>
            <person name="Martin F."/>
            <person name="Silar P."/>
            <person name="Natvig D."/>
            <person name="Lalanne C."/>
            <person name="Gautier V."/>
            <person name="Ament-Velasquez S.L."/>
            <person name="Kruys A."/>
            <person name="Hutchinson M.I."/>
            <person name="Powell A.J."/>
            <person name="Barry K."/>
            <person name="Miller A.N."/>
            <person name="Grigoriev I.V."/>
            <person name="Debuchy R."/>
            <person name="Gladieux P."/>
            <person name="Thoren M.H."/>
            <person name="Johannesson H."/>
        </authorList>
    </citation>
    <scope>NUCLEOTIDE SEQUENCE</scope>
    <source>
        <strain evidence="2">CBS 168.71</strain>
    </source>
</reference>
<dbReference type="EMBL" id="JAUEPN010000003">
    <property type="protein sequence ID" value="KAK3297542.1"/>
    <property type="molecule type" value="Genomic_DNA"/>
</dbReference>
<feature type="region of interest" description="Disordered" evidence="1">
    <location>
        <begin position="48"/>
        <end position="82"/>
    </location>
</feature>
<accession>A0AAE0LU23</accession>
<dbReference type="RefSeq" id="XP_062661056.1">
    <property type="nucleotide sequence ID" value="XM_062803548.1"/>
</dbReference>
<organism evidence="2 3">
    <name type="scientific">Chaetomium fimeti</name>
    <dbReference type="NCBI Taxonomy" id="1854472"/>
    <lineage>
        <taxon>Eukaryota</taxon>
        <taxon>Fungi</taxon>
        <taxon>Dikarya</taxon>
        <taxon>Ascomycota</taxon>
        <taxon>Pezizomycotina</taxon>
        <taxon>Sordariomycetes</taxon>
        <taxon>Sordariomycetidae</taxon>
        <taxon>Sordariales</taxon>
        <taxon>Chaetomiaceae</taxon>
        <taxon>Chaetomium</taxon>
    </lineage>
</organism>
<dbReference type="AlphaFoldDB" id="A0AAE0LU23"/>
<gene>
    <name evidence="2" type="ORF">B0H64DRAFT_392399</name>
</gene>
<name>A0AAE0LU23_9PEZI</name>
<evidence type="ECO:0000313" key="2">
    <source>
        <dbReference type="EMBL" id="KAK3297542.1"/>
    </source>
</evidence>
<protein>
    <submittedName>
        <fullName evidence="2">Uncharacterized protein</fullName>
    </submittedName>
</protein>
<proteinExistence type="predicted"/>
<evidence type="ECO:0000313" key="3">
    <source>
        <dbReference type="Proteomes" id="UP001278766"/>
    </source>
</evidence>
<sequence length="128" mass="14260">MAGAGPPVPRIYRFMATGLGASMWFWVCRSSVGNSWEKRLTSCRYRSSTEPRKTVLPTNPTSRSIDEKQLTQPHRAGSPRLEAPLGALGAKSKRIDGGEVLLGGHCTYYHQYDALRETIYTTVLFVQL</sequence>
<reference evidence="2" key="1">
    <citation type="journal article" date="2023" name="Mol. Phylogenet. Evol.">
        <title>Genome-scale phylogeny and comparative genomics of the fungal order Sordariales.</title>
        <authorList>
            <person name="Hensen N."/>
            <person name="Bonometti L."/>
            <person name="Westerberg I."/>
            <person name="Brannstrom I.O."/>
            <person name="Guillou S."/>
            <person name="Cros-Aarteil S."/>
            <person name="Calhoun S."/>
            <person name="Haridas S."/>
            <person name="Kuo A."/>
            <person name="Mondo S."/>
            <person name="Pangilinan J."/>
            <person name="Riley R."/>
            <person name="LaButti K."/>
            <person name="Andreopoulos B."/>
            <person name="Lipzen A."/>
            <person name="Chen C."/>
            <person name="Yan M."/>
            <person name="Daum C."/>
            <person name="Ng V."/>
            <person name="Clum A."/>
            <person name="Steindorff A."/>
            <person name="Ohm R.A."/>
            <person name="Martin F."/>
            <person name="Silar P."/>
            <person name="Natvig D.O."/>
            <person name="Lalanne C."/>
            <person name="Gautier V."/>
            <person name="Ament-Velasquez S.L."/>
            <person name="Kruys A."/>
            <person name="Hutchinson M.I."/>
            <person name="Powell A.J."/>
            <person name="Barry K."/>
            <person name="Miller A.N."/>
            <person name="Grigoriev I.V."/>
            <person name="Debuchy R."/>
            <person name="Gladieux P."/>
            <person name="Hiltunen Thoren M."/>
            <person name="Johannesson H."/>
        </authorList>
    </citation>
    <scope>NUCLEOTIDE SEQUENCE</scope>
    <source>
        <strain evidence="2">CBS 168.71</strain>
    </source>
</reference>
<dbReference type="Proteomes" id="UP001278766">
    <property type="component" value="Unassembled WGS sequence"/>
</dbReference>
<dbReference type="GeneID" id="87840496"/>